<organism evidence="1 2">
    <name type="scientific">Tanacetum coccineum</name>
    <dbReference type="NCBI Taxonomy" id="301880"/>
    <lineage>
        <taxon>Eukaryota</taxon>
        <taxon>Viridiplantae</taxon>
        <taxon>Streptophyta</taxon>
        <taxon>Embryophyta</taxon>
        <taxon>Tracheophyta</taxon>
        <taxon>Spermatophyta</taxon>
        <taxon>Magnoliopsida</taxon>
        <taxon>eudicotyledons</taxon>
        <taxon>Gunneridae</taxon>
        <taxon>Pentapetalae</taxon>
        <taxon>asterids</taxon>
        <taxon>campanulids</taxon>
        <taxon>Asterales</taxon>
        <taxon>Asteraceae</taxon>
        <taxon>Asteroideae</taxon>
        <taxon>Anthemideae</taxon>
        <taxon>Anthemidinae</taxon>
        <taxon>Tanacetum</taxon>
    </lineage>
</organism>
<gene>
    <name evidence="1" type="ORF">Tco_0770152</name>
</gene>
<protein>
    <submittedName>
        <fullName evidence="1">Uncharacterized protein</fullName>
    </submittedName>
</protein>
<name>A0ABQ4ZCM3_9ASTR</name>
<evidence type="ECO:0000313" key="2">
    <source>
        <dbReference type="Proteomes" id="UP001151760"/>
    </source>
</evidence>
<keyword evidence="2" id="KW-1185">Reference proteome</keyword>
<sequence>MEHVTLAEETRKIPCVDLNLNRFHGATSVAFTRAGSKILSTSFDGTASYTRIHGRKGGKLLKEFRVTPPKSDNIGTVTIEIELCVSGNGNTEKLSSGLVKFLQLVEKDIGCIFSKPGSVQSVVQGVAKWVDSVCWFKFVQLVVSVGGFGGYSWL</sequence>
<reference evidence="1" key="1">
    <citation type="journal article" date="2022" name="Int. J. Mol. Sci.">
        <title>Draft Genome of Tanacetum Coccineum: Genomic Comparison of Closely Related Tanacetum-Family Plants.</title>
        <authorList>
            <person name="Yamashiro T."/>
            <person name="Shiraishi A."/>
            <person name="Nakayama K."/>
            <person name="Satake H."/>
        </authorList>
    </citation>
    <scope>NUCLEOTIDE SEQUENCE</scope>
</reference>
<evidence type="ECO:0000313" key="1">
    <source>
        <dbReference type="EMBL" id="GJS87516.1"/>
    </source>
</evidence>
<dbReference type="Proteomes" id="UP001151760">
    <property type="component" value="Unassembled WGS sequence"/>
</dbReference>
<accession>A0ABQ4ZCM3</accession>
<reference evidence="1" key="2">
    <citation type="submission" date="2022-01" db="EMBL/GenBank/DDBJ databases">
        <authorList>
            <person name="Yamashiro T."/>
            <person name="Shiraishi A."/>
            <person name="Satake H."/>
            <person name="Nakayama K."/>
        </authorList>
    </citation>
    <scope>NUCLEOTIDE SEQUENCE</scope>
</reference>
<proteinExistence type="predicted"/>
<comment type="caution">
    <text evidence="1">The sequence shown here is derived from an EMBL/GenBank/DDBJ whole genome shotgun (WGS) entry which is preliminary data.</text>
</comment>
<dbReference type="EMBL" id="BQNB010011204">
    <property type="protein sequence ID" value="GJS87516.1"/>
    <property type="molecule type" value="Genomic_DNA"/>
</dbReference>